<feature type="domain" description="DDE-1" evidence="2">
    <location>
        <begin position="186"/>
        <end position="332"/>
    </location>
</feature>
<dbReference type="STRING" id="416450.A0A1V6QPM6"/>
<sequence>MLIVEGIPPSREIAIEVAVNIAGAALRRRSGVMGGPPAVDEEKGKKIVEHVKRWIEHGFDSNVALVKDIANAYFDLLLGDTERRRQNLGMGWQTSFVKNNKELSELFKEPKSERDAEKIQRGHRNDSAERFFSIYSDFKRRHRVTSDDVHALAEAAYQTSVYKKHNLVFARPRRSRGRIEERQFCSVIHCCSSRGRHLLPYIVRRSKNPPQTRVFRSITISSNESGWAEPAHALDWLRNVFEPKTRPPPRSDHSLRWRILLVSRGFSVNPEFEQYCWQKSILCLPFPQIDQKFINPMGNIAVRAMGPSYTDFMMQKFVDKQNVSMEENEFVKWIQDEINSSKRAEEATNYWEQSCLVPPDINRLRNCLQGNRPTAVPDETDSTTSTGPRVNSARAQVSMTQTPRTSCTPIAASTPRTSVPLPTIEVIEMGKRDDSVEESSLQLQDSLQEDIDPSRTEYPEGDGSSDREGESESDTASVTYVSQPATPSRTPRRPKATPKTPKSATSMPNNAEQSGSVMSYDKYIEYLDDCLAETPRKRQKFRHLMTDRARIQEENTELKAKVDMLSLFVSMKK</sequence>
<name>A0A1V6QPM6_9EURO</name>
<dbReference type="Pfam" id="PF03184">
    <property type="entry name" value="DDE_1"/>
    <property type="match status" value="1"/>
</dbReference>
<comment type="caution">
    <text evidence="3">The sequence shown here is derived from an EMBL/GenBank/DDBJ whole genome shotgun (WGS) entry which is preliminary data.</text>
</comment>
<organism evidence="3 4">
    <name type="scientific">Penicillium antarcticum</name>
    <dbReference type="NCBI Taxonomy" id="416450"/>
    <lineage>
        <taxon>Eukaryota</taxon>
        <taxon>Fungi</taxon>
        <taxon>Dikarya</taxon>
        <taxon>Ascomycota</taxon>
        <taxon>Pezizomycotina</taxon>
        <taxon>Eurotiomycetes</taxon>
        <taxon>Eurotiomycetidae</taxon>
        <taxon>Eurotiales</taxon>
        <taxon>Aspergillaceae</taxon>
        <taxon>Penicillium</taxon>
    </lineage>
</organism>
<feature type="compositionally biased region" description="Polar residues" evidence="1">
    <location>
        <begin position="382"/>
        <end position="408"/>
    </location>
</feature>
<evidence type="ECO:0000313" key="3">
    <source>
        <dbReference type="EMBL" id="OQD91148.1"/>
    </source>
</evidence>
<evidence type="ECO:0000259" key="2">
    <source>
        <dbReference type="Pfam" id="PF03184"/>
    </source>
</evidence>
<gene>
    <name evidence="3" type="ORF">PENANT_c001G03478</name>
</gene>
<evidence type="ECO:0000256" key="1">
    <source>
        <dbReference type="SAM" id="MobiDB-lite"/>
    </source>
</evidence>
<evidence type="ECO:0000313" key="4">
    <source>
        <dbReference type="Proteomes" id="UP000191672"/>
    </source>
</evidence>
<dbReference type="EMBL" id="MDYN01000001">
    <property type="protein sequence ID" value="OQD91148.1"/>
    <property type="molecule type" value="Genomic_DNA"/>
</dbReference>
<protein>
    <recommendedName>
        <fullName evidence="2">DDE-1 domain-containing protein</fullName>
    </recommendedName>
</protein>
<dbReference type="OrthoDB" id="4357141at2759"/>
<proteinExistence type="predicted"/>
<dbReference type="Proteomes" id="UP000191672">
    <property type="component" value="Unassembled WGS sequence"/>
</dbReference>
<dbReference type="InterPro" id="IPR004875">
    <property type="entry name" value="DDE_SF_endonuclease_dom"/>
</dbReference>
<dbReference type="AlphaFoldDB" id="A0A1V6QPM6"/>
<feature type="region of interest" description="Disordered" evidence="1">
    <location>
        <begin position="368"/>
        <end position="514"/>
    </location>
</feature>
<keyword evidence="4" id="KW-1185">Reference proteome</keyword>
<feature type="compositionally biased region" description="Basic and acidic residues" evidence="1">
    <location>
        <begin position="452"/>
        <end position="470"/>
    </location>
</feature>
<accession>A0A1V6QPM6</accession>
<reference evidence="4" key="1">
    <citation type="journal article" date="2017" name="Nat. Microbiol.">
        <title>Global analysis of biosynthetic gene clusters reveals vast potential of secondary metabolite production in Penicillium species.</title>
        <authorList>
            <person name="Nielsen J.C."/>
            <person name="Grijseels S."/>
            <person name="Prigent S."/>
            <person name="Ji B."/>
            <person name="Dainat J."/>
            <person name="Nielsen K.F."/>
            <person name="Frisvad J.C."/>
            <person name="Workman M."/>
            <person name="Nielsen J."/>
        </authorList>
    </citation>
    <scope>NUCLEOTIDE SEQUENCE [LARGE SCALE GENOMIC DNA]</scope>
    <source>
        <strain evidence="4">IBT 31811</strain>
    </source>
</reference>
<dbReference type="GO" id="GO:0003676">
    <property type="term" value="F:nucleic acid binding"/>
    <property type="evidence" value="ECO:0007669"/>
    <property type="project" value="InterPro"/>
</dbReference>
<feature type="compositionally biased region" description="Low complexity" evidence="1">
    <location>
        <begin position="497"/>
        <end position="506"/>
    </location>
</feature>